<evidence type="ECO:0000313" key="1">
    <source>
        <dbReference type="EMBL" id="PTB44205.1"/>
    </source>
</evidence>
<evidence type="ECO:0000313" key="2">
    <source>
        <dbReference type="Proteomes" id="UP000240493"/>
    </source>
</evidence>
<dbReference type="EMBL" id="KZ679258">
    <property type="protein sequence ID" value="PTB44205.1"/>
    <property type="molecule type" value="Genomic_DNA"/>
</dbReference>
<sequence>MRTAKPACCGIAGVGSKKPLGCGYAANGTVWICLDQRGPFEGTAREKRRWRELLDEAEDHELMADNDDEDSTTLLVPPAAKEALALVPSALMVPTPAGAAPHISGAVARPPAALEESGMFELEAKVAMGTADTL</sequence>
<accession>A0A2T3ZHB1</accession>
<organism evidence="1 2">
    <name type="scientific">Trichoderma asperellum (strain ATCC 204424 / CBS 433.97 / NBRC 101777)</name>
    <dbReference type="NCBI Taxonomy" id="1042311"/>
    <lineage>
        <taxon>Eukaryota</taxon>
        <taxon>Fungi</taxon>
        <taxon>Dikarya</taxon>
        <taxon>Ascomycota</taxon>
        <taxon>Pezizomycotina</taxon>
        <taxon>Sordariomycetes</taxon>
        <taxon>Hypocreomycetidae</taxon>
        <taxon>Hypocreales</taxon>
        <taxon>Hypocreaceae</taxon>
        <taxon>Trichoderma</taxon>
    </lineage>
</organism>
<name>A0A2T3ZHB1_TRIA4</name>
<keyword evidence="2" id="KW-1185">Reference proteome</keyword>
<proteinExistence type="predicted"/>
<dbReference type="Proteomes" id="UP000240493">
    <property type="component" value="Unassembled WGS sequence"/>
</dbReference>
<reference evidence="1 2" key="1">
    <citation type="submission" date="2016-07" db="EMBL/GenBank/DDBJ databases">
        <title>Multiple horizontal gene transfer events from other fungi enriched the ability of initially mycotrophic Trichoderma (Ascomycota) to feed on dead plant biomass.</title>
        <authorList>
            <consortium name="DOE Joint Genome Institute"/>
            <person name="Aerts A."/>
            <person name="Atanasova L."/>
            <person name="Chenthamara K."/>
            <person name="Zhang J."/>
            <person name="Grujic M."/>
            <person name="Henrissat B."/>
            <person name="Kuo A."/>
            <person name="Salamov A."/>
            <person name="Lipzen A."/>
            <person name="Labutti K."/>
            <person name="Barry K."/>
            <person name="Miao Y."/>
            <person name="Rahimi M.J."/>
            <person name="Shen Q."/>
            <person name="Grigoriev I.V."/>
            <person name="Kubicek C.P."/>
            <person name="Druzhinina I.S."/>
        </authorList>
    </citation>
    <scope>NUCLEOTIDE SEQUENCE [LARGE SCALE GENOMIC DNA]</scope>
    <source>
        <strain evidence="1 2">CBS 433.97</strain>
    </source>
</reference>
<gene>
    <name evidence="1" type="ORF">M441DRAFT_44292</name>
</gene>
<dbReference type="AlphaFoldDB" id="A0A2T3ZHB1"/>
<protein>
    <submittedName>
        <fullName evidence="1">Uncharacterized protein</fullName>
    </submittedName>
</protein>